<feature type="binding site" evidence="13">
    <location>
        <position position="29"/>
    </location>
    <ligand>
        <name>Zn(2+)</name>
        <dbReference type="ChEBI" id="CHEBI:29105"/>
    </ligand>
</feature>
<evidence type="ECO:0000256" key="5">
    <source>
        <dbReference type="ARBA" id="ARBA00022741"/>
    </source>
</evidence>
<comment type="subcellular location">
    <subcellularLocation>
        <location evidence="1 13">Cytoplasm</location>
    </subcellularLocation>
</comment>
<feature type="binding site" evidence="13">
    <location>
        <position position="51"/>
    </location>
    <ligand>
        <name>Zn(2+)</name>
        <dbReference type="ChEBI" id="CHEBI:29105"/>
    </ligand>
</feature>
<keyword evidence="2 13" id="KW-0444">Lipid biosynthesis</keyword>
<accession>A0A6N6VM81</accession>
<comment type="subunit">
    <text evidence="13">Acetyl-CoA carboxylase is a heterohexamer composed of biotin carboxyl carrier protein (AccB), biotin carboxylase (AccC) and two subunits each of ACCase subunit alpha (AccA) and ACCase subunit beta (AccD).</text>
</comment>
<feature type="binding site" evidence="13">
    <location>
        <position position="48"/>
    </location>
    <ligand>
        <name>Zn(2+)</name>
        <dbReference type="ChEBI" id="CHEBI:29105"/>
    </ligand>
</feature>
<evidence type="ECO:0000256" key="4">
    <source>
        <dbReference type="ARBA" id="ARBA00022723"/>
    </source>
</evidence>
<feature type="zinc finger region" description="C4-type" evidence="13">
    <location>
        <begin position="29"/>
        <end position="51"/>
    </location>
</feature>
<comment type="similarity">
    <text evidence="13">Belongs to the AccD/PCCB family.</text>
</comment>
<dbReference type="GO" id="GO:2001295">
    <property type="term" value="P:malonyl-CoA biosynthetic process"/>
    <property type="evidence" value="ECO:0007669"/>
    <property type="project" value="UniProtKB-UniRule"/>
</dbReference>
<comment type="pathway">
    <text evidence="13">Lipid metabolism; malonyl-CoA biosynthesis; malonyl-CoA from acetyl-CoA: step 1/1.</text>
</comment>
<keyword evidence="16" id="KW-1185">Reference proteome</keyword>
<evidence type="ECO:0000256" key="2">
    <source>
        <dbReference type="ARBA" id="ARBA00022516"/>
    </source>
</evidence>
<dbReference type="EC" id="2.1.3.15" evidence="13"/>
<reference evidence="15 16" key="1">
    <citation type="submission" date="2019-09" db="EMBL/GenBank/DDBJ databases">
        <title>Parvibaculum sedimenti sp. nov., isolated from sediment.</title>
        <authorList>
            <person name="Wang Y."/>
        </authorList>
    </citation>
    <scope>NUCLEOTIDE SEQUENCE [LARGE SCALE GENOMIC DNA]</scope>
    <source>
        <strain evidence="15 16">HXT-9</strain>
    </source>
</reference>
<dbReference type="Pfam" id="PF01039">
    <property type="entry name" value="Carboxyl_trans"/>
    <property type="match status" value="1"/>
</dbReference>
<dbReference type="Proteomes" id="UP000468901">
    <property type="component" value="Unassembled WGS sequence"/>
</dbReference>
<dbReference type="GO" id="GO:0003989">
    <property type="term" value="F:acetyl-CoA carboxylase activity"/>
    <property type="evidence" value="ECO:0007669"/>
    <property type="project" value="InterPro"/>
</dbReference>
<dbReference type="RefSeq" id="WP_152214252.1">
    <property type="nucleotide sequence ID" value="NZ_WESC01000001.1"/>
</dbReference>
<dbReference type="InterPro" id="IPR041010">
    <property type="entry name" value="Znf-ACC"/>
</dbReference>
<proteinExistence type="inferred from homology"/>
<dbReference type="PROSITE" id="PS50980">
    <property type="entry name" value="COA_CT_NTER"/>
    <property type="match status" value="1"/>
</dbReference>
<dbReference type="EMBL" id="WESC01000001">
    <property type="protein sequence ID" value="KAB7742699.1"/>
    <property type="molecule type" value="Genomic_DNA"/>
</dbReference>
<comment type="cofactor">
    <cofactor evidence="13">
        <name>Zn(2+)</name>
        <dbReference type="ChEBI" id="CHEBI:29105"/>
    </cofactor>
    <text evidence="13">Binds 1 zinc ion per subunit.</text>
</comment>
<evidence type="ECO:0000256" key="3">
    <source>
        <dbReference type="ARBA" id="ARBA00022679"/>
    </source>
</evidence>
<dbReference type="AlphaFoldDB" id="A0A6N6VM81"/>
<keyword evidence="15" id="KW-0436">Ligase</keyword>
<evidence type="ECO:0000256" key="10">
    <source>
        <dbReference type="ARBA" id="ARBA00023098"/>
    </source>
</evidence>
<organism evidence="15 16">
    <name type="scientific">Parvibaculum sedimenti</name>
    <dbReference type="NCBI Taxonomy" id="2608632"/>
    <lineage>
        <taxon>Bacteria</taxon>
        <taxon>Pseudomonadati</taxon>
        <taxon>Pseudomonadota</taxon>
        <taxon>Alphaproteobacteria</taxon>
        <taxon>Hyphomicrobiales</taxon>
        <taxon>Parvibaculaceae</taxon>
        <taxon>Parvibaculum</taxon>
    </lineage>
</organism>
<dbReference type="InterPro" id="IPR034733">
    <property type="entry name" value="AcCoA_carboxyl_beta"/>
</dbReference>
<keyword evidence="5 13" id="KW-0547">Nucleotide-binding</keyword>
<dbReference type="Pfam" id="PF17848">
    <property type="entry name" value="Zn_ribbon_ACC"/>
    <property type="match status" value="1"/>
</dbReference>
<dbReference type="InterPro" id="IPR011762">
    <property type="entry name" value="COA_CT_N"/>
</dbReference>
<keyword evidence="13" id="KW-0963">Cytoplasm</keyword>
<evidence type="ECO:0000313" key="16">
    <source>
        <dbReference type="Proteomes" id="UP000468901"/>
    </source>
</evidence>
<keyword evidence="7 13" id="KW-0276">Fatty acid metabolism</keyword>
<evidence type="ECO:0000313" key="15">
    <source>
        <dbReference type="EMBL" id="KAB7742699.1"/>
    </source>
</evidence>
<feature type="domain" description="CoA carboxyltransferase N-terminal" evidence="14">
    <location>
        <begin position="25"/>
        <end position="294"/>
    </location>
</feature>
<evidence type="ECO:0000256" key="1">
    <source>
        <dbReference type="ARBA" id="ARBA00004496"/>
    </source>
</evidence>
<evidence type="ECO:0000256" key="11">
    <source>
        <dbReference type="ARBA" id="ARBA00023160"/>
    </source>
</evidence>
<sequence>MNWITNVVRPRIQRVFKKKDTPDNLWRKCPACNEMIFHRDLEAALNVCPHCDHHMRLGTAARLASLFDDGQYQTVTVAGVPLDPLKFRDQKKYPDRLKEARSKTGRDEAITVAHGPLDGVETIISIQDFAFMGGSLGMAAGEAIIKSAEIAIEKKAPFILFTAAGGARMQEGILSLMQMPRTTVAVEMLREAGIPYIVVLTDPTTGGVLASYAMLGDIQISEPGALIGFSGRRVIEQTIREKLPDDFQKAEFQLDHGMIDMIVHRHKLKDTLARTIRILMHKPKLGTPSTLPARTASR</sequence>
<evidence type="ECO:0000256" key="9">
    <source>
        <dbReference type="ARBA" id="ARBA00022840"/>
    </source>
</evidence>
<dbReference type="HAMAP" id="MF_01395">
    <property type="entry name" value="AcetylCoA_CT_beta"/>
    <property type="match status" value="1"/>
</dbReference>
<dbReference type="SUPFAM" id="SSF52096">
    <property type="entry name" value="ClpP/crotonase"/>
    <property type="match status" value="1"/>
</dbReference>
<dbReference type="InterPro" id="IPR029045">
    <property type="entry name" value="ClpP/crotonase-like_dom_sf"/>
</dbReference>
<keyword evidence="4 13" id="KW-0479">Metal-binding</keyword>
<gene>
    <name evidence="13" type="primary">accD</name>
    <name evidence="15" type="ORF">F2P47_00770</name>
</gene>
<dbReference type="PANTHER" id="PTHR42995:SF5">
    <property type="entry name" value="ACETYL-COENZYME A CARBOXYLASE CARBOXYL TRANSFERASE SUBUNIT BETA, CHLOROPLASTIC"/>
    <property type="match status" value="1"/>
</dbReference>
<evidence type="ECO:0000256" key="6">
    <source>
        <dbReference type="ARBA" id="ARBA00022771"/>
    </source>
</evidence>
<dbReference type="NCBIfam" id="TIGR00515">
    <property type="entry name" value="accD"/>
    <property type="match status" value="1"/>
</dbReference>
<keyword evidence="6 13" id="KW-0863">Zinc-finger</keyword>
<keyword evidence="10 13" id="KW-0443">Lipid metabolism</keyword>
<dbReference type="GO" id="GO:0005524">
    <property type="term" value="F:ATP binding"/>
    <property type="evidence" value="ECO:0007669"/>
    <property type="project" value="UniProtKB-KW"/>
</dbReference>
<dbReference type="GO" id="GO:0006633">
    <property type="term" value="P:fatty acid biosynthetic process"/>
    <property type="evidence" value="ECO:0007669"/>
    <property type="project" value="UniProtKB-KW"/>
</dbReference>
<keyword evidence="8 13" id="KW-0862">Zinc</keyword>
<keyword evidence="11 13" id="KW-0275">Fatty acid biosynthesis</keyword>
<feature type="binding site" evidence="13">
    <location>
        <position position="32"/>
    </location>
    <ligand>
        <name>Zn(2+)</name>
        <dbReference type="ChEBI" id="CHEBI:29105"/>
    </ligand>
</feature>
<dbReference type="InterPro" id="IPR000438">
    <property type="entry name" value="Acetyl_CoA_COase_Trfase_b_su"/>
</dbReference>
<dbReference type="GO" id="GO:0009329">
    <property type="term" value="C:acetate CoA-transferase complex"/>
    <property type="evidence" value="ECO:0007669"/>
    <property type="project" value="TreeGrafter"/>
</dbReference>
<name>A0A6N6VM81_9HYPH</name>
<evidence type="ECO:0000259" key="14">
    <source>
        <dbReference type="PROSITE" id="PS50980"/>
    </source>
</evidence>
<comment type="function">
    <text evidence="12 13">Component of the acetyl coenzyme A carboxylase (ACC) complex. Biotin carboxylase (BC) catalyzes the carboxylation of biotin on its carrier protein (BCCP) and then the CO(2) group is transferred by the transcarboxylase to acetyl-CoA to form malonyl-CoA.</text>
</comment>
<dbReference type="GO" id="GO:0008270">
    <property type="term" value="F:zinc ion binding"/>
    <property type="evidence" value="ECO:0007669"/>
    <property type="project" value="UniProtKB-UniRule"/>
</dbReference>
<dbReference type="Gene3D" id="3.90.226.10">
    <property type="entry name" value="2-enoyl-CoA Hydratase, Chain A, domain 1"/>
    <property type="match status" value="1"/>
</dbReference>
<evidence type="ECO:0000256" key="7">
    <source>
        <dbReference type="ARBA" id="ARBA00022832"/>
    </source>
</evidence>
<dbReference type="PANTHER" id="PTHR42995">
    <property type="entry name" value="ACETYL-COENZYME A CARBOXYLASE CARBOXYL TRANSFERASE SUBUNIT BETA, CHLOROPLASTIC"/>
    <property type="match status" value="1"/>
</dbReference>
<keyword evidence="9 13" id="KW-0067">ATP-binding</keyword>
<evidence type="ECO:0000256" key="12">
    <source>
        <dbReference type="ARBA" id="ARBA00025280"/>
    </source>
</evidence>
<protein>
    <recommendedName>
        <fullName evidence="13">Acetyl-coenzyme A carboxylase carboxyl transferase subunit beta</fullName>
        <shortName evidence="13">ACCase subunit beta</shortName>
        <shortName evidence="13">Acetyl-CoA carboxylase carboxyltransferase subunit beta</shortName>
        <ecNumber evidence="13">2.1.3.15</ecNumber>
    </recommendedName>
</protein>
<dbReference type="GO" id="GO:0016743">
    <property type="term" value="F:carboxyl- or carbamoyltransferase activity"/>
    <property type="evidence" value="ECO:0007669"/>
    <property type="project" value="UniProtKB-UniRule"/>
</dbReference>
<comment type="catalytic activity">
    <reaction evidence="13">
        <text>N(6)-carboxybiotinyl-L-lysyl-[protein] + acetyl-CoA = N(6)-biotinyl-L-lysyl-[protein] + malonyl-CoA</text>
        <dbReference type="Rhea" id="RHEA:54728"/>
        <dbReference type="Rhea" id="RHEA-COMP:10505"/>
        <dbReference type="Rhea" id="RHEA-COMP:10506"/>
        <dbReference type="ChEBI" id="CHEBI:57288"/>
        <dbReference type="ChEBI" id="CHEBI:57384"/>
        <dbReference type="ChEBI" id="CHEBI:83144"/>
        <dbReference type="ChEBI" id="CHEBI:83145"/>
        <dbReference type="EC" id="2.1.3.15"/>
    </reaction>
</comment>
<comment type="caution">
    <text evidence="15">The sequence shown here is derived from an EMBL/GenBank/DDBJ whole genome shotgun (WGS) entry which is preliminary data.</text>
</comment>
<dbReference type="PRINTS" id="PR01070">
    <property type="entry name" value="ACCCTRFRASEB"/>
</dbReference>
<evidence type="ECO:0000256" key="8">
    <source>
        <dbReference type="ARBA" id="ARBA00022833"/>
    </source>
</evidence>
<evidence type="ECO:0000256" key="13">
    <source>
        <dbReference type="HAMAP-Rule" id="MF_01395"/>
    </source>
</evidence>
<keyword evidence="3 13" id="KW-0808">Transferase</keyword>
<dbReference type="UniPathway" id="UPA00655">
    <property type="reaction ID" value="UER00711"/>
</dbReference>